<organism evidence="1 3">
    <name type="scientific">Bacillus canaveralius</name>
    <dbReference type="NCBI Taxonomy" id="1403243"/>
    <lineage>
        <taxon>Bacteria</taxon>
        <taxon>Bacillati</taxon>
        <taxon>Bacillota</taxon>
        <taxon>Bacilli</taxon>
        <taxon>Bacillales</taxon>
        <taxon>Bacillaceae</taxon>
        <taxon>Bacillus</taxon>
    </lineage>
</organism>
<evidence type="ECO:0000313" key="1">
    <source>
        <dbReference type="EMBL" id="PLR86047.1"/>
    </source>
</evidence>
<dbReference type="Proteomes" id="UP000234951">
    <property type="component" value="Unassembled WGS sequence"/>
</dbReference>
<comment type="caution">
    <text evidence="1">The sequence shown here is derived from an EMBL/GenBank/DDBJ whole genome shotgun (WGS) entry which is preliminary data.</text>
</comment>
<dbReference type="EMBL" id="PGVA01000004">
    <property type="protein sequence ID" value="PLR86047.1"/>
    <property type="molecule type" value="Genomic_DNA"/>
</dbReference>
<dbReference type="AlphaFoldDB" id="A0A2N5GRI1"/>
<reference evidence="1 3" key="1">
    <citation type="submission" date="2017-11" db="EMBL/GenBank/DDBJ databases">
        <title>Comparitive Functional Genomics of Dry Heat Resistant strains isolated from the Viking Spacecraft.</title>
        <authorList>
            <person name="Seuylemezian A."/>
            <person name="Cooper K."/>
            <person name="Vaishampayan P."/>
        </authorList>
    </citation>
    <scope>NUCLEOTIDE SEQUENCE [LARGE SCALE GENOMIC DNA]</scope>
    <source>
        <strain evidence="1 3">M4.6</strain>
    </source>
</reference>
<evidence type="ECO:0000313" key="2">
    <source>
        <dbReference type="EMBL" id="PLS00166.1"/>
    </source>
</evidence>
<keyword evidence="4" id="KW-1185">Reference proteome</keyword>
<sequence>MKSRSIWSICLWGETSFVFRFSLLHCEIAQLKNYAKIMTIFKKSAKLDVANKHVCALFLLHISKTDFYVNIITEEFER</sequence>
<evidence type="ECO:0000313" key="4">
    <source>
        <dbReference type="Proteomes" id="UP000235114"/>
    </source>
</evidence>
<reference evidence="2 4" key="2">
    <citation type="submission" date="2017-12" db="EMBL/GenBank/DDBJ databases">
        <title>Comparative Functional Genomics of Dry Heat Resistant strains isolated from the Viking Spacecraft.</title>
        <authorList>
            <person name="Seuylemezian A."/>
            <person name="Cooper K."/>
            <person name="Vaishampayan P."/>
        </authorList>
    </citation>
    <scope>NUCLEOTIDE SEQUENCE [LARGE SCALE GENOMIC DNA]</scope>
    <source>
        <strain evidence="2 4">ATCC 29669</strain>
    </source>
</reference>
<proteinExistence type="predicted"/>
<dbReference type="EMBL" id="PGVD01000013">
    <property type="protein sequence ID" value="PLS00166.1"/>
    <property type="molecule type" value="Genomic_DNA"/>
</dbReference>
<name>A0A2N5GRI1_9BACI</name>
<accession>A0A2N5GRI1</accession>
<protein>
    <submittedName>
        <fullName evidence="1">Uncharacterized protein</fullName>
    </submittedName>
</protein>
<dbReference type="Proteomes" id="UP000235114">
    <property type="component" value="Unassembled WGS sequence"/>
</dbReference>
<evidence type="ECO:0000313" key="3">
    <source>
        <dbReference type="Proteomes" id="UP000234951"/>
    </source>
</evidence>
<gene>
    <name evidence="1" type="ORF">CU635_03155</name>
    <name evidence="2" type="ORF">CVD25_04865</name>
</gene>